<protein>
    <submittedName>
        <fullName evidence="2">Uncharacterized protein</fullName>
    </submittedName>
</protein>
<feature type="transmembrane region" description="Helical" evidence="1">
    <location>
        <begin position="95"/>
        <end position="118"/>
    </location>
</feature>
<keyword evidence="3" id="KW-1185">Reference proteome</keyword>
<keyword evidence="1" id="KW-1133">Transmembrane helix</keyword>
<evidence type="ECO:0000313" key="2">
    <source>
        <dbReference type="EMBL" id="QJR35631.1"/>
    </source>
</evidence>
<name>A0A6M4ITP4_9BACT</name>
<accession>A0A6M4ITP4</accession>
<evidence type="ECO:0000313" key="3">
    <source>
        <dbReference type="Proteomes" id="UP000500938"/>
    </source>
</evidence>
<dbReference type="KEGG" id="ggr:HKW67_08970"/>
<evidence type="ECO:0000256" key="1">
    <source>
        <dbReference type="SAM" id="Phobius"/>
    </source>
</evidence>
<dbReference type="RefSeq" id="WP_171225062.1">
    <property type="nucleotide sequence ID" value="NZ_CP053085.1"/>
</dbReference>
<reference evidence="2 3" key="1">
    <citation type="submission" date="2020-05" db="EMBL/GenBank/DDBJ databases">
        <title>Complete genome sequence of Gemmatimonas greenlandica TET16.</title>
        <authorList>
            <person name="Zeng Y."/>
        </authorList>
    </citation>
    <scope>NUCLEOTIDE SEQUENCE [LARGE SCALE GENOMIC DNA]</scope>
    <source>
        <strain evidence="2 3">TET16</strain>
    </source>
</reference>
<keyword evidence="1" id="KW-0472">Membrane</keyword>
<keyword evidence="1" id="KW-0812">Transmembrane</keyword>
<dbReference type="AlphaFoldDB" id="A0A6M4ITP4"/>
<proteinExistence type="predicted"/>
<dbReference type="EMBL" id="CP053085">
    <property type="protein sequence ID" value="QJR35631.1"/>
    <property type="molecule type" value="Genomic_DNA"/>
</dbReference>
<organism evidence="2 3">
    <name type="scientific">Gemmatimonas groenlandica</name>
    <dbReference type="NCBI Taxonomy" id="2732249"/>
    <lineage>
        <taxon>Bacteria</taxon>
        <taxon>Pseudomonadati</taxon>
        <taxon>Gemmatimonadota</taxon>
        <taxon>Gemmatimonadia</taxon>
        <taxon>Gemmatimonadales</taxon>
        <taxon>Gemmatimonadaceae</taxon>
        <taxon>Gemmatimonas</taxon>
    </lineage>
</organism>
<sequence length="334" mass="36713">MGSRLAFDAAKGRLWVVCRACDRWNLSPLEERWEAIEAMERRFRESRLRVSTDNVGLARLKEGVDLIRIGEPQRPEMAAWRYGDQFGRRRKRQMLITGTIVGSAVAVVGGMIAVGASVGSLTGVYANGGIWDALINGRQSVSIGKIALPDGELVDVQRKHARMSALERGVDGGPLQLRLESVSGTHLLLGDHAMKAAARLLPTVNRFGGSLVQVQDAVSLLEEIGDPLRVLTSVQQRVGATTGDARWGVGKSDWFGSHKRNVVKKLPGTLHTLTPRDRLALEMALHEESERRAMDGELAALELAWAEAEQIAKIADDMFLPPSMDEQLDNLRDR</sequence>
<dbReference type="Proteomes" id="UP000500938">
    <property type="component" value="Chromosome"/>
</dbReference>
<gene>
    <name evidence="2" type="ORF">HKW67_08970</name>
</gene>